<protein>
    <recommendedName>
        <fullName evidence="1">Reverse transcriptase/retrotransposon-derived protein RNase H-like domain-containing protein</fullName>
    </recommendedName>
</protein>
<proteinExistence type="predicted"/>
<reference evidence="2" key="2">
    <citation type="journal article" date="2024" name="Plant">
        <title>Genomic evolution and insights into agronomic trait innovations of Sesamum species.</title>
        <authorList>
            <person name="Miao H."/>
            <person name="Wang L."/>
            <person name="Qu L."/>
            <person name="Liu H."/>
            <person name="Sun Y."/>
            <person name="Le M."/>
            <person name="Wang Q."/>
            <person name="Wei S."/>
            <person name="Zheng Y."/>
            <person name="Lin W."/>
            <person name="Duan Y."/>
            <person name="Cao H."/>
            <person name="Xiong S."/>
            <person name="Wang X."/>
            <person name="Wei L."/>
            <person name="Li C."/>
            <person name="Ma Q."/>
            <person name="Ju M."/>
            <person name="Zhao R."/>
            <person name="Li G."/>
            <person name="Mu C."/>
            <person name="Tian Q."/>
            <person name="Mei H."/>
            <person name="Zhang T."/>
            <person name="Gao T."/>
            <person name="Zhang H."/>
        </authorList>
    </citation>
    <scope>NUCLEOTIDE SEQUENCE</scope>
    <source>
        <strain evidence="2">KEN1</strain>
    </source>
</reference>
<feature type="domain" description="Reverse transcriptase/retrotransposon-derived protein RNase H-like" evidence="1">
    <location>
        <begin position="37"/>
        <end position="101"/>
    </location>
</feature>
<reference evidence="2" key="1">
    <citation type="submission" date="2020-06" db="EMBL/GenBank/DDBJ databases">
        <authorList>
            <person name="Li T."/>
            <person name="Hu X."/>
            <person name="Zhang T."/>
            <person name="Song X."/>
            <person name="Zhang H."/>
            <person name="Dai N."/>
            <person name="Sheng W."/>
            <person name="Hou X."/>
            <person name="Wei L."/>
        </authorList>
    </citation>
    <scope>NUCLEOTIDE SEQUENCE</scope>
    <source>
        <strain evidence="2">KEN1</strain>
        <tissue evidence="2">Leaf</tissue>
    </source>
</reference>
<dbReference type="PANTHER" id="PTHR48475:SF1">
    <property type="entry name" value="RNASE H TYPE-1 DOMAIN-CONTAINING PROTEIN"/>
    <property type="match status" value="1"/>
</dbReference>
<organism evidence="2">
    <name type="scientific">Sesamum latifolium</name>
    <dbReference type="NCBI Taxonomy" id="2727402"/>
    <lineage>
        <taxon>Eukaryota</taxon>
        <taxon>Viridiplantae</taxon>
        <taxon>Streptophyta</taxon>
        <taxon>Embryophyta</taxon>
        <taxon>Tracheophyta</taxon>
        <taxon>Spermatophyta</taxon>
        <taxon>Magnoliopsida</taxon>
        <taxon>eudicotyledons</taxon>
        <taxon>Gunneridae</taxon>
        <taxon>Pentapetalae</taxon>
        <taxon>asterids</taxon>
        <taxon>lamiids</taxon>
        <taxon>Lamiales</taxon>
        <taxon>Pedaliaceae</taxon>
        <taxon>Sesamum</taxon>
    </lineage>
</organism>
<gene>
    <name evidence="2" type="ORF">Slati_0190800</name>
</gene>
<accession>A0AAW2YB39</accession>
<evidence type="ECO:0000259" key="1">
    <source>
        <dbReference type="Pfam" id="PF17919"/>
    </source>
</evidence>
<comment type="caution">
    <text evidence="2">The sequence shown here is derived from an EMBL/GenBank/DDBJ whole genome shotgun (WGS) entry which is preliminary data.</text>
</comment>
<name>A0AAW2YB39_9LAMI</name>
<dbReference type="EMBL" id="JACGWN010000001">
    <property type="protein sequence ID" value="KAL0463032.1"/>
    <property type="molecule type" value="Genomic_DNA"/>
</dbReference>
<evidence type="ECO:0000313" key="2">
    <source>
        <dbReference type="EMBL" id="KAL0463032.1"/>
    </source>
</evidence>
<dbReference type="AlphaFoldDB" id="A0AAW2YB39"/>
<sequence length="109" mass="12487">MKPPVNLNEVQRLAGRSATLSSLPFFKALRKSKKFVWDEKCQQAIHDMRTYLEELPLLTKPTPGELLYLYLAVSQQTISSVLIKEEEGHQKPIYYVARYCTGLNSGTLR</sequence>
<dbReference type="Pfam" id="PF17919">
    <property type="entry name" value="RT_RNaseH_2"/>
    <property type="match status" value="1"/>
</dbReference>
<dbReference type="SUPFAM" id="SSF56672">
    <property type="entry name" value="DNA/RNA polymerases"/>
    <property type="match status" value="1"/>
</dbReference>
<dbReference type="InterPro" id="IPR041577">
    <property type="entry name" value="RT_RNaseH_2"/>
</dbReference>
<dbReference type="InterPro" id="IPR043502">
    <property type="entry name" value="DNA/RNA_pol_sf"/>
</dbReference>
<dbReference type="PANTHER" id="PTHR48475">
    <property type="entry name" value="RIBONUCLEASE H"/>
    <property type="match status" value="1"/>
</dbReference>